<dbReference type="InterPro" id="IPR052895">
    <property type="entry name" value="HetReg/Transcr_Mod"/>
</dbReference>
<evidence type="ECO:0000259" key="2">
    <source>
        <dbReference type="Pfam" id="PF06985"/>
    </source>
</evidence>
<proteinExistence type="predicted"/>
<feature type="region of interest" description="Disordered" evidence="1">
    <location>
        <begin position="26"/>
        <end position="53"/>
    </location>
</feature>
<feature type="compositionally biased region" description="Acidic residues" evidence="1">
    <location>
        <begin position="30"/>
        <end position="41"/>
    </location>
</feature>
<gene>
    <name evidence="3" type="ORF">E6O75_ATG00805</name>
</gene>
<keyword evidence="4" id="KW-1185">Reference proteome</keyword>
<dbReference type="InterPro" id="IPR010730">
    <property type="entry name" value="HET"/>
</dbReference>
<evidence type="ECO:0000313" key="3">
    <source>
        <dbReference type="EMBL" id="TID26312.1"/>
    </source>
</evidence>
<dbReference type="Proteomes" id="UP000298493">
    <property type="component" value="Unassembled WGS sequence"/>
</dbReference>
<name>A0A4Z1PA59_9PEZI</name>
<dbReference type="AlphaFoldDB" id="A0A4Z1PA59"/>
<organism evidence="3 4">
    <name type="scientific">Venturia nashicola</name>
    <dbReference type="NCBI Taxonomy" id="86259"/>
    <lineage>
        <taxon>Eukaryota</taxon>
        <taxon>Fungi</taxon>
        <taxon>Dikarya</taxon>
        <taxon>Ascomycota</taxon>
        <taxon>Pezizomycotina</taxon>
        <taxon>Dothideomycetes</taxon>
        <taxon>Pleosporomycetidae</taxon>
        <taxon>Venturiales</taxon>
        <taxon>Venturiaceae</taxon>
        <taxon>Venturia</taxon>
    </lineage>
</organism>
<dbReference type="EMBL" id="SNSC02000002">
    <property type="protein sequence ID" value="TID26312.1"/>
    <property type="molecule type" value="Genomic_DNA"/>
</dbReference>
<evidence type="ECO:0000313" key="4">
    <source>
        <dbReference type="Proteomes" id="UP000298493"/>
    </source>
</evidence>
<dbReference type="PANTHER" id="PTHR24148:SF82">
    <property type="entry name" value="HETEROKARYON INCOMPATIBILITY DOMAIN-CONTAINING PROTEIN"/>
    <property type="match status" value="1"/>
</dbReference>
<sequence length="262" mass="29871">MTAGETPYRPLDISKREIRLLSLHPGPWSDDADWSDDESSSEDSSLAVHETDHDATDDDVVARCTLHTVSLDDKPEYEALSYVWGDLSKRAGVVVDGICTMVTVTLQRALRRLRLIDKPRIIWADALCINQGDIAERGHQVGMMKDVYSACTRCVIWFEEEGDFPLKLYNLLRLDGLTNSMRKKKVSAFEEYLLSQGKGTNLPPIKSKIDLHPSAKSWLDVEAAFDLVKMLADDGERHLYEMPFYQITQYPQFRICEKWQNA</sequence>
<dbReference type="PANTHER" id="PTHR24148">
    <property type="entry name" value="ANKYRIN REPEAT DOMAIN-CONTAINING PROTEIN 39 HOMOLOG-RELATED"/>
    <property type="match status" value="1"/>
</dbReference>
<accession>A0A4Z1PA59</accession>
<comment type="caution">
    <text evidence="3">The sequence shown here is derived from an EMBL/GenBank/DDBJ whole genome shotgun (WGS) entry which is preliminary data.</text>
</comment>
<dbReference type="OrthoDB" id="3553147at2759"/>
<evidence type="ECO:0000256" key="1">
    <source>
        <dbReference type="SAM" id="MobiDB-lite"/>
    </source>
</evidence>
<reference evidence="3 4" key="1">
    <citation type="submission" date="2019-04" db="EMBL/GenBank/DDBJ databases">
        <title>High contiguity whole genome sequence and gene annotation resource for two Venturia nashicola isolates.</title>
        <authorList>
            <person name="Prokchorchik M."/>
            <person name="Won K."/>
            <person name="Lee Y."/>
            <person name="Choi E.D."/>
            <person name="Segonzac C."/>
            <person name="Sohn K.H."/>
        </authorList>
    </citation>
    <scope>NUCLEOTIDE SEQUENCE [LARGE SCALE GENOMIC DNA]</scope>
    <source>
        <strain evidence="3 4">PRI2</strain>
    </source>
</reference>
<dbReference type="Pfam" id="PF06985">
    <property type="entry name" value="HET"/>
    <property type="match status" value="1"/>
</dbReference>
<feature type="domain" description="Heterokaryon incompatibility" evidence="2">
    <location>
        <begin position="77"/>
        <end position="163"/>
    </location>
</feature>
<protein>
    <recommendedName>
        <fullName evidence="2">Heterokaryon incompatibility domain-containing protein</fullName>
    </recommendedName>
</protein>